<evidence type="ECO:0000313" key="10">
    <source>
        <dbReference type="EMBL" id="MFC3983242.1"/>
    </source>
</evidence>
<evidence type="ECO:0000256" key="4">
    <source>
        <dbReference type="ARBA" id="ARBA00022692"/>
    </source>
</evidence>
<feature type="transmembrane region" description="Helical" evidence="7">
    <location>
        <begin position="278"/>
        <end position="303"/>
    </location>
</feature>
<comment type="subcellular location">
    <subcellularLocation>
        <location evidence="1 7">Cell membrane</location>
        <topology evidence="1 7">Multi-pass membrane protein</topology>
    </subcellularLocation>
</comment>
<evidence type="ECO:0000256" key="2">
    <source>
        <dbReference type="ARBA" id="ARBA00022448"/>
    </source>
</evidence>
<comment type="caution">
    <text evidence="10">The sequence shown here is derived from an EMBL/GenBank/DDBJ whole genome shotgun (WGS) entry which is preliminary data.</text>
</comment>
<evidence type="ECO:0000313" key="11">
    <source>
        <dbReference type="Proteomes" id="UP001595698"/>
    </source>
</evidence>
<evidence type="ECO:0000256" key="8">
    <source>
        <dbReference type="SAM" id="MobiDB-lite"/>
    </source>
</evidence>
<dbReference type="InterPro" id="IPR000515">
    <property type="entry name" value="MetI-like"/>
</dbReference>
<feature type="domain" description="ABC transmembrane type-1" evidence="9">
    <location>
        <begin position="141"/>
        <end position="342"/>
    </location>
</feature>
<dbReference type="InterPro" id="IPR045621">
    <property type="entry name" value="BPD_transp_1_N"/>
</dbReference>
<organism evidence="10 11">
    <name type="scientific">Streptosporangium jomthongense</name>
    <dbReference type="NCBI Taxonomy" id="1193683"/>
    <lineage>
        <taxon>Bacteria</taxon>
        <taxon>Bacillati</taxon>
        <taxon>Actinomycetota</taxon>
        <taxon>Actinomycetes</taxon>
        <taxon>Streptosporangiales</taxon>
        <taxon>Streptosporangiaceae</taxon>
        <taxon>Streptosporangium</taxon>
    </lineage>
</organism>
<proteinExistence type="inferred from homology"/>
<dbReference type="InterPro" id="IPR035906">
    <property type="entry name" value="MetI-like_sf"/>
</dbReference>
<keyword evidence="5 7" id="KW-1133">Transmembrane helix</keyword>
<evidence type="ECO:0000256" key="5">
    <source>
        <dbReference type="ARBA" id="ARBA00022989"/>
    </source>
</evidence>
<keyword evidence="4 7" id="KW-0812">Transmembrane</keyword>
<dbReference type="PROSITE" id="PS50928">
    <property type="entry name" value="ABC_TM1"/>
    <property type="match status" value="1"/>
</dbReference>
<dbReference type="CDD" id="cd06261">
    <property type="entry name" value="TM_PBP2"/>
    <property type="match status" value="1"/>
</dbReference>
<dbReference type="SUPFAM" id="SSF161098">
    <property type="entry name" value="MetI-like"/>
    <property type="match status" value="1"/>
</dbReference>
<protein>
    <submittedName>
        <fullName evidence="10">ABC transporter permease</fullName>
    </submittedName>
</protein>
<feature type="transmembrane region" description="Helical" evidence="7">
    <location>
        <begin position="180"/>
        <end position="208"/>
    </location>
</feature>
<feature type="transmembrane region" description="Helical" evidence="7">
    <location>
        <begin position="145"/>
        <end position="168"/>
    </location>
</feature>
<feature type="transmembrane region" description="Helical" evidence="7">
    <location>
        <begin position="220"/>
        <end position="240"/>
    </location>
</feature>
<sequence>MGGGAYEGVRENGSREDATGDGSHGDVREAAPGEGGHRVRRAGRGWGAFLARRLAGTAVVVALVSVGVFGLLYLAPGSVQQTLLGTRPATPETIAAIQARYHLDDPLPVRYLTWLGGALRGDLGVSIRTGSPVADMIGERLPLTLALTGYGTLLAVLVGVPLGVAGAVRRGRATDRFTVTAGVVGLSAPPFAVGLLLLVVFAAWLGWFPVYGTGEGLADRIWHLTLPAAALAVGAVGMLVRFSRAALIRELDQDYVVFARARGLGGAGVLAYALRNSLVPILTAAGLVVTGMLAGTVLVEVTFALPGLGSLLVDSVTFKDVPVVQALALLLTLLIAAVNLLVDVGYSLADPRVRIGGRAS</sequence>
<accession>A0ABV8F7G2</accession>
<evidence type="ECO:0000256" key="7">
    <source>
        <dbReference type="RuleBase" id="RU363032"/>
    </source>
</evidence>
<keyword evidence="11" id="KW-1185">Reference proteome</keyword>
<name>A0ABV8F7G2_9ACTN</name>
<keyword evidence="2 7" id="KW-0813">Transport</keyword>
<keyword evidence="3" id="KW-1003">Cell membrane</keyword>
<dbReference type="EMBL" id="JBHSBC010000023">
    <property type="protein sequence ID" value="MFC3983242.1"/>
    <property type="molecule type" value="Genomic_DNA"/>
</dbReference>
<evidence type="ECO:0000259" key="9">
    <source>
        <dbReference type="PROSITE" id="PS50928"/>
    </source>
</evidence>
<evidence type="ECO:0000256" key="3">
    <source>
        <dbReference type="ARBA" id="ARBA00022475"/>
    </source>
</evidence>
<dbReference type="Proteomes" id="UP001595698">
    <property type="component" value="Unassembled WGS sequence"/>
</dbReference>
<comment type="similarity">
    <text evidence="7">Belongs to the binding-protein-dependent transport system permease family.</text>
</comment>
<evidence type="ECO:0000256" key="1">
    <source>
        <dbReference type="ARBA" id="ARBA00004651"/>
    </source>
</evidence>
<dbReference type="PANTHER" id="PTHR43163">
    <property type="entry name" value="DIPEPTIDE TRANSPORT SYSTEM PERMEASE PROTEIN DPPB-RELATED"/>
    <property type="match status" value="1"/>
</dbReference>
<reference evidence="11" key="1">
    <citation type="journal article" date="2019" name="Int. J. Syst. Evol. Microbiol.">
        <title>The Global Catalogue of Microorganisms (GCM) 10K type strain sequencing project: providing services to taxonomists for standard genome sequencing and annotation.</title>
        <authorList>
            <consortium name="The Broad Institute Genomics Platform"/>
            <consortium name="The Broad Institute Genome Sequencing Center for Infectious Disease"/>
            <person name="Wu L."/>
            <person name="Ma J."/>
        </authorList>
    </citation>
    <scope>NUCLEOTIDE SEQUENCE [LARGE SCALE GENOMIC DNA]</scope>
    <source>
        <strain evidence="11">TBRC 7912</strain>
    </source>
</reference>
<keyword evidence="6 7" id="KW-0472">Membrane</keyword>
<feature type="transmembrane region" description="Helical" evidence="7">
    <location>
        <begin position="323"/>
        <end position="342"/>
    </location>
</feature>
<dbReference type="Gene3D" id="1.10.3720.10">
    <property type="entry name" value="MetI-like"/>
    <property type="match status" value="1"/>
</dbReference>
<dbReference type="Pfam" id="PF00528">
    <property type="entry name" value="BPD_transp_1"/>
    <property type="match status" value="1"/>
</dbReference>
<feature type="region of interest" description="Disordered" evidence="8">
    <location>
        <begin position="1"/>
        <end position="39"/>
    </location>
</feature>
<feature type="compositionally biased region" description="Basic and acidic residues" evidence="8">
    <location>
        <begin position="8"/>
        <end position="37"/>
    </location>
</feature>
<evidence type="ECO:0000256" key="6">
    <source>
        <dbReference type="ARBA" id="ARBA00023136"/>
    </source>
</evidence>
<dbReference type="Pfam" id="PF19300">
    <property type="entry name" value="BPD_transp_1_N"/>
    <property type="match status" value="1"/>
</dbReference>
<feature type="transmembrane region" description="Helical" evidence="7">
    <location>
        <begin position="54"/>
        <end position="75"/>
    </location>
</feature>
<gene>
    <name evidence="10" type="ORF">ACFOYY_24145</name>
</gene>
<dbReference type="PANTHER" id="PTHR43163:SF6">
    <property type="entry name" value="DIPEPTIDE TRANSPORT SYSTEM PERMEASE PROTEIN DPPB-RELATED"/>
    <property type="match status" value="1"/>
</dbReference>